<evidence type="ECO:0008006" key="4">
    <source>
        <dbReference type="Google" id="ProtNLM"/>
    </source>
</evidence>
<organism evidence="2 3">
    <name type="scientific">Prevotella intermedia</name>
    <dbReference type="NCBI Taxonomy" id="28131"/>
    <lineage>
        <taxon>Bacteria</taxon>
        <taxon>Pseudomonadati</taxon>
        <taxon>Bacteroidota</taxon>
        <taxon>Bacteroidia</taxon>
        <taxon>Bacteroidales</taxon>
        <taxon>Prevotellaceae</taxon>
        <taxon>Prevotella</taxon>
    </lineage>
</organism>
<dbReference type="EMBL" id="AP014597">
    <property type="protein sequence ID" value="BAU17953.1"/>
    <property type="molecule type" value="Genomic_DNA"/>
</dbReference>
<protein>
    <recommendedName>
        <fullName evidence="4">Relaxase</fullName>
    </recommendedName>
</protein>
<reference evidence="2 3" key="1">
    <citation type="journal article" date="2016" name="DNA Res.">
        <title>The complete genome sequencing of Prevotella intermedia strain OMA14 and a subsequent fine-scale, intra-species genomic comparison reveal an unusual amplification of conjugative and mobile transposons and identify a novel Prevotella-lineage-specific repeat.</title>
        <authorList>
            <person name="Naito M."/>
            <person name="Ogura Y."/>
            <person name="Itoh T."/>
            <person name="Shoji M."/>
            <person name="Okamoto M."/>
            <person name="Hayashi T."/>
            <person name="Nakayama K."/>
        </authorList>
    </citation>
    <scope>NUCLEOTIDE SEQUENCE [LARGE SCALE GENOMIC DNA]</scope>
    <source>
        <strain evidence="2 3">OMA14</strain>
    </source>
</reference>
<evidence type="ECO:0000313" key="3">
    <source>
        <dbReference type="Proteomes" id="UP000217431"/>
    </source>
</evidence>
<evidence type="ECO:0000256" key="1">
    <source>
        <dbReference type="SAM" id="MobiDB-lite"/>
    </source>
</evidence>
<feature type="compositionally biased region" description="Low complexity" evidence="1">
    <location>
        <begin position="265"/>
        <end position="284"/>
    </location>
</feature>
<gene>
    <name evidence="2" type="ORF">PIOMA14_I_1445</name>
</gene>
<accession>A0A0S3UKC8</accession>
<evidence type="ECO:0000313" key="2">
    <source>
        <dbReference type="EMBL" id="BAU17953.1"/>
    </source>
</evidence>
<proteinExistence type="predicted"/>
<feature type="region of interest" description="Disordered" evidence="1">
    <location>
        <begin position="369"/>
        <end position="388"/>
    </location>
</feature>
<dbReference type="Proteomes" id="UP000217431">
    <property type="component" value="Chromosome I"/>
</dbReference>
<sequence>MIMLARVIPYGGNAVRYSLEKEKAKVVKANHMPEGIDPTAIWYMMKHHCQLHQQDRTVGRKLERFITTFVISPSKEESANFKMDDWVNLGDEALETLDSVGLIPKGMKKEVKTNFRNSMNVSGLHSDSKSGTLHLHLDCCRVDLDGNINDVHDIHKRAMMAAEIINMRHGWQQPLEIHDIRKEEIADFCEYTLQKMQEFDIDFYFKMLRIKGYDVTPHYDKSKQLVGYTISKNTSVFKASEIGRKFMVSQLEATWKKFHPKPAQVKVKPSTPTVTPSSRSVRPTAQTMISTQPKVQSRVQAKPVPSFTIFNIDTPIGSKAVEIPNSVKDIFLNEAQVPDGNDTAIVENVAHTAMLLFVDYIDAATSMSESYGGGGGSAPESGWGKKDDEDERQYARRCLQMAHSMCKPKSVKRGFHC</sequence>
<dbReference type="AlphaFoldDB" id="A0A0S3UKC8"/>
<name>A0A0S3UKC8_PREIN</name>
<feature type="region of interest" description="Disordered" evidence="1">
    <location>
        <begin position="265"/>
        <end position="285"/>
    </location>
</feature>